<dbReference type="Pfam" id="PF02653">
    <property type="entry name" value="BPD_transp_2"/>
    <property type="match status" value="1"/>
</dbReference>
<feature type="compositionally biased region" description="Low complexity" evidence="6">
    <location>
        <begin position="1"/>
        <end position="14"/>
    </location>
</feature>
<feature type="compositionally biased region" description="Low complexity" evidence="6">
    <location>
        <begin position="28"/>
        <end position="40"/>
    </location>
</feature>
<feature type="transmembrane region" description="Helical" evidence="7">
    <location>
        <begin position="361"/>
        <end position="380"/>
    </location>
</feature>
<evidence type="ECO:0000256" key="5">
    <source>
        <dbReference type="ARBA" id="ARBA00023136"/>
    </source>
</evidence>
<comment type="subcellular location">
    <subcellularLocation>
        <location evidence="1">Cell membrane</location>
        <topology evidence="1">Multi-pass membrane protein</topology>
    </subcellularLocation>
</comment>
<evidence type="ECO:0000313" key="8">
    <source>
        <dbReference type="EMBL" id="GIH99898.1"/>
    </source>
</evidence>
<feature type="transmembrane region" description="Helical" evidence="7">
    <location>
        <begin position="238"/>
        <end position="257"/>
    </location>
</feature>
<feature type="compositionally biased region" description="Low complexity" evidence="6">
    <location>
        <begin position="52"/>
        <end position="67"/>
    </location>
</feature>
<gene>
    <name evidence="8" type="ORF">Pta02_19070</name>
</gene>
<keyword evidence="5 7" id="KW-0472">Membrane</keyword>
<dbReference type="RefSeq" id="WP_239130021.1">
    <property type="nucleotide sequence ID" value="NZ_BOOK01000012.1"/>
</dbReference>
<keyword evidence="4 7" id="KW-1133">Transmembrane helix</keyword>
<proteinExistence type="predicted"/>
<accession>A0A8J3T2J3</accession>
<dbReference type="InterPro" id="IPR001851">
    <property type="entry name" value="ABC_transp_permease"/>
</dbReference>
<evidence type="ECO:0000256" key="7">
    <source>
        <dbReference type="SAM" id="Phobius"/>
    </source>
</evidence>
<reference evidence="8" key="1">
    <citation type="submission" date="2021-01" db="EMBL/GenBank/DDBJ databases">
        <title>Whole genome shotgun sequence of Planobispora takensis NBRC 109077.</title>
        <authorList>
            <person name="Komaki H."/>
            <person name="Tamura T."/>
        </authorList>
    </citation>
    <scope>NUCLEOTIDE SEQUENCE</scope>
    <source>
        <strain evidence="8">NBRC 109077</strain>
    </source>
</reference>
<dbReference type="Proteomes" id="UP000634476">
    <property type="component" value="Unassembled WGS sequence"/>
</dbReference>
<evidence type="ECO:0000256" key="6">
    <source>
        <dbReference type="SAM" id="MobiDB-lite"/>
    </source>
</evidence>
<feature type="transmembrane region" description="Helical" evidence="7">
    <location>
        <begin position="122"/>
        <end position="155"/>
    </location>
</feature>
<feature type="transmembrane region" description="Helical" evidence="7">
    <location>
        <begin position="322"/>
        <end position="349"/>
    </location>
</feature>
<keyword evidence="9" id="KW-1185">Reference proteome</keyword>
<evidence type="ECO:0000256" key="3">
    <source>
        <dbReference type="ARBA" id="ARBA00022692"/>
    </source>
</evidence>
<evidence type="ECO:0000256" key="2">
    <source>
        <dbReference type="ARBA" id="ARBA00022475"/>
    </source>
</evidence>
<protein>
    <recommendedName>
        <fullName evidence="10">Branched-chain amino acid ABC transporter permease</fullName>
    </recommendedName>
</protein>
<comment type="caution">
    <text evidence="8">The sequence shown here is derived from an EMBL/GenBank/DDBJ whole genome shotgun (WGS) entry which is preliminary data.</text>
</comment>
<evidence type="ECO:0008006" key="10">
    <source>
        <dbReference type="Google" id="ProtNLM"/>
    </source>
</evidence>
<feature type="transmembrane region" description="Helical" evidence="7">
    <location>
        <begin position="287"/>
        <end position="310"/>
    </location>
</feature>
<dbReference type="EMBL" id="BOOK01000012">
    <property type="protein sequence ID" value="GIH99898.1"/>
    <property type="molecule type" value="Genomic_DNA"/>
</dbReference>
<feature type="region of interest" description="Disordered" evidence="6">
    <location>
        <begin position="1"/>
        <end position="82"/>
    </location>
</feature>
<keyword evidence="2" id="KW-1003">Cell membrane</keyword>
<feature type="compositionally biased region" description="Gly residues" evidence="6">
    <location>
        <begin position="41"/>
        <end position="51"/>
    </location>
</feature>
<sequence>MKGPGQDPAAPGPDSALSGPDSPPQAGSPPGSDSALSGSGSSSGSGSGSGSPSGLAGPAGAEPPGGSRTTGSEVRLRGTTKPPTVASRLLQNRWAGLAGLLVALLAPFVNATPYALSVMTSAAIFVMLAAGLNIVVGYCGLLDLGYAAFFAVGAYTSGVLATRFDLPLLATVPAVLVATVIAGIVIGAPTLRLRSDYLAVVTLGFGEIIRITANNLEVTGGPSGVYGIPHLADGPVGFYYLTVAVVAVAVAGAARLGRSRLGRAWRFVREDEDAAEAMGVHTYRVKLAAYIAGAIWGGLAGVLFAAHLSAISPASFTFLQSALVLMAVVLGGMGSMPGVVIGAIVISILPEILRDLADHRFFLFGVLLIVVMLLRPQGLWPARSKEALK</sequence>
<keyword evidence="3 7" id="KW-0812">Transmembrane</keyword>
<feature type="transmembrane region" description="Helical" evidence="7">
    <location>
        <begin position="167"/>
        <end position="188"/>
    </location>
</feature>
<dbReference type="InterPro" id="IPR043428">
    <property type="entry name" value="LivM-like"/>
</dbReference>
<evidence type="ECO:0000256" key="4">
    <source>
        <dbReference type="ARBA" id="ARBA00022989"/>
    </source>
</evidence>
<dbReference type="AlphaFoldDB" id="A0A8J3T2J3"/>
<evidence type="ECO:0000313" key="9">
    <source>
        <dbReference type="Proteomes" id="UP000634476"/>
    </source>
</evidence>
<feature type="transmembrane region" description="Helical" evidence="7">
    <location>
        <begin position="94"/>
        <end position="116"/>
    </location>
</feature>
<name>A0A8J3T2J3_9ACTN</name>
<dbReference type="PANTHER" id="PTHR30482">
    <property type="entry name" value="HIGH-AFFINITY BRANCHED-CHAIN AMINO ACID TRANSPORT SYSTEM PERMEASE"/>
    <property type="match status" value="1"/>
</dbReference>
<dbReference type="GO" id="GO:0005886">
    <property type="term" value="C:plasma membrane"/>
    <property type="evidence" value="ECO:0007669"/>
    <property type="project" value="UniProtKB-SubCell"/>
</dbReference>
<dbReference type="GO" id="GO:0015658">
    <property type="term" value="F:branched-chain amino acid transmembrane transporter activity"/>
    <property type="evidence" value="ECO:0007669"/>
    <property type="project" value="InterPro"/>
</dbReference>
<organism evidence="8 9">
    <name type="scientific">Planobispora takensis</name>
    <dbReference type="NCBI Taxonomy" id="1367882"/>
    <lineage>
        <taxon>Bacteria</taxon>
        <taxon>Bacillati</taxon>
        <taxon>Actinomycetota</taxon>
        <taxon>Actinomycetes</taxon>
        <taxon>Streptosporangiales</taxon>
        <taxon>Streptosporangiaceae</taxon>
        <taxon>Planobispora</taxon>
    </lineage>
</organism>
<evidence type="ECO:0000256" key="1">
    <source>
        <dbReference type="ARBA" id="ARBA00004651"/>
    </source>
</evidence>
<dbReference type="CDD" id="cd06581">
    <property type="entry name" value="TM_PBP1_LivM_like"/>
    <property type="match status" value="1"/>
</dbReference>
<dbReference type="PANTHER" id="PTHR30482:SF10">
    <property type="entry name" value="HIGH-AFFINITY BRANCHED-CHAIN AMINO ACID TRANSPORT PROTEIN BRAE"/>
    <property type="match status" value="1"/>
</dbReference>